<dbReference type="STRING" id="3476.A0A2P5AXS9"/>
<name>A0A2P5AXS9_PARAD</name>
<accession>A0A2P5AXS9</accession>
<dbReference type="PANTHER" id="PTHR31301">
    <property type="entry name" value="LOB DOMAIN-CONTAINING PROTEIN 4-RELATED"/>
    <property type="match status" value="1"/>
</dbReference>
<reference evidence="4" key="1">
    <citation type="submission" date="2016-06" db="EMBL/GenBank/DDBJ databases">
        <title>Parallel loss of symbiosis genes in relatives of nitrogen-fixing non-legume Parasponia.</title>
        <authorList>
            <person name="Van Velzen R."/>
            <person name="Holmer R."/>
            <person name="Bu F."/>
            <person name="Rutten L."/>
            <person name="Van Zeijl A."/>
            <person name="Liu W."/>
            <person name="Santuari L."/>
            <person name="Cao Q."/>
            <person name="Sharma T."/>
            <person name="Shen D."/>
            <person name="Roswanjaya Y."/>
            <person name="Wardhani T."/>
            <person name="Kalhor M.S."/>
            <person name="Jansen J."/>
            <person name="Van den Hoogen J."/>
            <person name="Gungor B."/>
            <person name="Hartog M."/>
            <person name="Hontelez J."/>
            <person name="Verver J."/>
            <person name="Yang W.-C."/>
            <person name="Schijlen E."/>
            <person name="Repin R."/>
            <person name="Schilthuizen M."/>
            <person name="Schranz E."/>
            <person name="Heidstra R."/>
            <person name="Miyata K."/>
            <person name="Fedorova E."/>
            <person name="Kohlen W."/>
            <person name="Bisseling T."/>
            <person name="Smit S."/>
            <person name="Geurts R."/>
        </authorList>
    </citation>
    <scope>NUCLEOTIDE SEQUENCE [LARGE SCALE GENOMIC DNA]</scope>
    <source>
        <strain evidence="4">cv. WU1-14</strain>
    </source>
</reference>
<proteinExistence type="inferred from homology"/>
<dbReference type="Proteomes" id="UP000237105">
    <property type="component" value="Unassembled WGS sequence"/>
</dbReference>
<evidence type="ECO:0000313" key="4">
    <source>
        <dbReference type="Proteomes" id="UP000237105"/>
    </source>
</evidence>
<protein>
    <submittedName>
        <fullName evidence="3">Lateral organ boundaries domain containing protein</fullName>
    </submittedName>
</protein>
<gene>
    <name evidence="3" type="ORF">PanWU01x14_290220</name>
</gene>
<comment type="caution">
    <text evidence="3">The sequence shown here is derived from an EMBL/GenBank/DDBJ whole genome shotgun (WGS) entry which is preliminary data.</text>
</comment>
<dbReference type="InterPro" id="IPR004883">
    <property type="entry name" value="LOB"/>
</dbReference>
<feature type="domain" description="LOB" evidence="2">
    <location>
        <begin position="4"/>
        <end position="105"/>
    </location>
</feature>
<evidence type="ECO:0000259" key="2">
    <source>
        <dbReference type="PROSITE" id="PS50891"/>
    </source>
</evidence>
<keyword evidence="4" id="KW-1185">Reference proteome</keyword>
<dbReference type="PROSITE" id="PS50891">
    <property type="entry name" value="LOB"/>
    <property type="match status" value="1"/>
</dbReference>
<organism evidence="3 4">
    <name type="scientific">Parasponia andersonii</name>
    <name type="common">Sponia andersonii</name>
    <dbReference type="NCBI Taxonomy" id="3476"/>
    <lineage>
        <taxon>Eukaryota</taxon>
        <taxon>Viridiplantae</taxon>
        <taxon>Streptophyta</taxon>
        <taxon>Embryophyta</taxon>
        <taxon>Tracheophyta</taxon>
        <taxon>Spermatophyta</taxon>
        <taxon>Magnoliopsida</taxon>
        <taxon>eudicotyledons</taxon>
        <taxon>Gunneridae</taxon>
        <taxon>Pentapetalae</taxon>
        <taxon>rosids</taxon>
        <taxon>fabids</taxon>
        <taxon>Rosales</taxon>
        <taxon>Cannabaceae</taxon>
        <taxon>Parasponia</taxon>
    </lineage>
</organism>
<evidence type="ECO:0000313" key="3">
    <source>
        <dbReference type="EMBL" id="PON41353.1"/>
    </source>
</evidence>
<dbReference type="OrthoDB" id="684652at2759"/>
<dbReference type="Pfam" id="PF03195">
    <property type="entry name" value="LOB"/>
    <property type="match status" value="1"/>
</dbReference>
<sequence length="157" mass="17849">MISGRCAACKYLRRSCPSNCIFSPYFPSNDPQRFACVHRIFGASNVGKMLQRLPPDRRAEAADSMHFEAKCRIEFPVYGCVGIISQLHQEIQNVETQLATTRAEIAFITSSNNTIQEAQLRDDQYYSSLNNNFMQPQHTNIIGQSDQMAFNNSSWML</sequence>
<evidence type="ECO:0000256" key="1">
    <source>
        <dbReference type="ARBA" id="ARBA00005474"/>
    </source>
</evidence>
<dbReference type="PANTHER" id="PTHR31301:SF120">
    <property type="entry name" value="LOB DOMAIN-CONTAINING PROTEIN 23-RELATED"/>
    <property type="match status" value="1"/>
</dbReference>
<dbReference type="AlphaFoldDB" id="A0A2P5AXS9"/>
<comment type="similarity">
    <text evidence="1">Belongs to the LOB domain-containing protein family.</text>
</comment>
<dbReference type="EMBL" id="JXTB01000417">
    <property type="protein sequence ID" value="PON41353.1"/>
    <property type="molecule type" value="Genomic_DNA"/>
</dbReference>